<feature type="domain" description="Methyltransferase FkbM" evidence="2">
    <location>
        <begin position="121"/>
        <end position="244"/>
    </location>
</feature>
<evidence type="ECO:0000313" key="5">
    <source>
        <dbReference type="WBParaSite" id="EVEC_0001107101-mRNA-1"/>
    </source>
</evidence>
<evidence type="ECO:0000313" key="3">
    <source>
        <dbReference type="EMBL" id="VDD95645.1"/>
    </source>
</evidence>
<gene>
    <name evidence="3" type="ORF">EVEC_LOCUS10396</name>
</gene>
<dbReference type="InterPro" id="IPR006342">
    <property type="entry name" value="FkbM_mtfrase"/>
</dbReference>
<reference evidence="5" key="1">
    <citation type="submission" date="2017-02" db="UniProtKB">
        <authorList>
            <consortium name="WormBaseParasite"/>
        </authorList>
    </citation>
    <scope>IDENTIFICATION</scope>
</reference>
<protein>
    <submittedName>
        <fullName evidence="5">Methyltransf_21 domain-containing protein</fullName>
    </submittedName>
</protein>
<accession>A0A0N4VJQ0</accession>
<keyword evidence="4" id="KW-1185">Reference proteome</keyword>
<name>A0A0N4VJQ0_ENTVE</name>
<evidence type="ECO:0000259" key="2">
    <source>
        <dbReference type="Pfam" id="PF05050"/>
    </source>
</evidence>
<sequence>MAKKTTRLYLICVICFVEYLLIRQAVFPKQCKTALYSRMNKLFRKYKLYISLCERLSVTDEQLPLLALKNDVEHKHVRLPVRHLDVHKLTAFTVLTHFAVKFQAENTEKCVFIALGIGKRVESEEILKKAFPEKCKIYGADPSAVPNKALIESINGTFFEAAIGSKTEIKKAVLLTDEGYKPRNIPHVALEEFLTKIVGKSDVVDWMSIDIEGGEIQLFPSLLNNGLFDKLGMDVCQFNIELHLESRLFGLPSTTDALIFKFLIDALMSGR</sequence>
<keyword evidence="1" id="KW-0472">Membrane</keyword>
<reference evidence="3 4" key="2">
    <citation type="submission" date="2018-10" db="EMBL/GenBank/DDBJ databases">
        <authorList>
            <consortium name="Pathogen Informatics"/>
        </authorList>
    </citation>
    <scope>NUCLEOTIDE SEQUENCE [LARGE SCALE GENOMIC DNA]</scope>
</reference>
<keyword evidence="1" id="KW-1133">Transmembrane helix</keyword>
<keyword evidence="1" id="KW-0812">Transmembrane</keyword>
<dbReference type="AlphaFoldDB" id="A0A0N4VJQ0"/>
<dbReference type="Proteomes" id="UP000274131">
    <property type="component" value="Unassembled WGS sequence"/>
</dbReference>
<evidence type="ECO:0000313" key="4">
    <source>
        <dbReference type="Proteomes" id="UP000274131"/>
    </source>
</evidence>
<dbReference type="WBParaSite" id="EVEC_0001107101-mRNA-1">
    <property type="protein sequence ID" value="EVEC_0001107101-mRNA-1"/>
    <property type="gene ID" value="EVEC_0001107101"/>
</dbReference>
<dbReference type="PANTHER" id="PTHR22989">
    <property type="entry name" value="UNCHARACTERIZED DUF13 C.ELEGANS"/>
    <property type="match status" value="1"/>
</dbReference>
<dbReference type="EMBL" id="UXUI01010808">
    <property type="protein sequence ID" value="VDD95645.1"/>
    <property type="molecule type" value="Genomic_DNA"/>
</dbReference>
<feature type="transmembrane region" description="Helical" evidence="1">
    <location>
        <begin position="6"/>
        <end position="22"/>
    </location>
</feature>
<proteinExistence type="predicted"/>
<dbReference type="OrthoDB" id="5798066at2759"/>
<dbReference type="PANTHER" id="PTHR22989:SF3">
    <property type="entry name" value="METHYLTRANSFERASE FKBM DOMAIN-CONTAINING PROTEIN"/>
    <property type="match status" value="1"/>
</dbReference>
<dbReference type="STRING" id="51028.A0A0N4VJQ0"/>
<evidence type="ECO:0000256" key="1">
    <source>
        <dbReference type="SAM" id="Phobius"/>
    </source>
</evidence>
<organism evidence="5">
    <name type="scientific">Enterobius vermicularis</name>
    <name type="common">Human pinworm</name>
    <dbReference type="NCBI Taxonomy" id="51028"/>
    <lineage>
        <taxon>Eukaryota</taxon>
        <taxon>Metazoa</taxon>
        <taxon>Ecdysozoa</taxon>
        <taxon>Nematoda</taxon>
        <taxon>Chromadorea</taxon>
        <taxon>Rhabditida</taxon>
        <taxon>Spirurina</taxon>
        <taxon>Oxyuridomorpha</taxon>
        <taxon>Oxyuroidea</taxon>
        <taxon>Oxyuridae</taxon>
        <taxon>Enterobius</taxon>
    </lineage>
</organism>
<dbReference type="Pfam" id="PF05050">
    <property type="entry name" value="Methyltransf_21"/>
    <property type="match status" value="1"/>
</dbReference>